<comment type="caution">
    <text evidence="3">The sequence shown here is derived from an EMBL/GenBank/DDBJ whole genome shotgun (WGS) entry which is preliminary data.</text>
</comment>
<organism evidence="3 4">
    <name type="scientific">Aspergillus niger</name>
    <dbReference type="NCBI Taxonomy" id="5061"/>
    <lineage>
        <taxon>Eukaryota</taxon>
        <taxon>Fungi</taxon>
        <taxon>Dikarya</taxon>
        <taxon>Ascomycota</taxon>
        <taxon>Pezizomycotina</taxon>
        <taxon>Eurotiomycetes</taxon>
        <taxon>Eurotiomycetidae</taxon>
        <taxon>Eurotiales</taxon>
        <taxon>Aspergillaceae</taxon>
        <taxon>Aspergillus</taxon>
        <taxon>Aspergillus subgen. Circumdati</taxon>
    </lineage>
</organism>
<feature type="signal peptide" evidence="2">
    <location>
        <begin position="1"/>
        <end position="17"/>
    </location>
</feature>
<evidence type="ECO:0000256" key="2">
    <source>
        <dbReference type="SAM" id="SignalP"/>
    </source>
</evidence>
<proteinExistence type="inferred from homology"/>
<dbReference type="InterPro" id="IPR011045">
    <property type="entry name" value="N2O_reductase_N"/>
</dbReference>
<dbReference type="SUPFAM" id="SSF50974">
    <property type="entry name" value="Nitrous oxide reductase, N-terminal domain"/>
    <property type="match status" value="1"/>
</dbReference>
<gene>
    <name evidence="3" type="ORF">ABL_09565</name>
</gene>
<dbReference type="Pfam" id="PF10282">
    <property type="entry name" value="Lactonase"/>
    <property type="match status" value="1"/>
</dbReference>
<reference evidence="4" key="1">
    <citation type="journal article" date="2016" name="Genome Announc.">
        <title>Draft genome sequence of Aspergillus niger strain An76.</title>
        <authorList>
            <person name="Gong W."/>
            <person name="Cheng Z."/>
            <person name="Zhang H."/>
            <person name="Liu L."/>
            <person name="Gao P."/>
            <person name="Wang L."/>
        </authorList>
    </citation>
    <scope>NUCLEOTIDE SEQUENCE [LARGE SCALE GENOMIC DNA]</scope>
    <source>
        <strain evidence="4">An76</strain>
    </source>
</reference>
<feature type="chain" id="PRO_5007087719" evidence="2">
    <location>
        <begin position="18"/>
        <end position="398"/>
    </location>
</feature>
<dbReference type="OrthoDB" id="9972196at2759"/>
<comment type="similarity">
    <text evidence="1">Belongs to the cycloisomerase 2 family.</text>
</comment>
<dbReference type="VEuPathDB" id="FungiDB:ASPNIDRAFT2_1182629"/>
<dbReference type="PANTHER" id="PTHR30344">
    <property type="entry name" value="6-PHOSPHOGLUCONOLACTONASE-RELATED"/>
    <property type="match status" value="1"/>
</dbReference>
<dbReference type="VEuPathDB" id="FungiDB:M747DRAFT_371667"/>
<dbReference type="VEuPathDB" id="FungiDB:An01g14730"/>
<dbReference type="InterPro" id="IPR050282">
    <property type="entry name" value="Cycloisomerase_2"/>
</dbReference>
<dbReference type="Gene3D" id="2.130.10.10">
    <property type="entry name" value="YVTN repeat-like/Quinoprotein amine dehydrogenase"/>
    <property type="match status" value="1"/>
</dbReference>
<sequence length="398" mass="42510">MKFSVVPLLFGATSAVASRLYAASYAGTVTTLSLSQSSKGQYELETVAQSTDCGTNPSWLMLDHDNRVLYCLDEAVDLANGTLTSFAIRPNGTLSKVVQLETIAGPVMSQFYSAPGVPHRKFFAVAHYEGSAVTSYSLDPVSGVFNRSQTFTYTLPAPGPVADRQDAPHSHGVVVDPTGRFVLVPDLGADLIRIFLINPSTGLLEPQAPLVAAPGSGPRHGVFWTPAGTTAKQAKHEDVVFYLTSELNNHVTGYKVTYPSNGTIAFTEFYTANSYGGAVPPNGSKVAEIAISPQNNRLVVSNRDDNTFGTNNDSIAVFNCADETGSRPTNVTFGGLYPAYGSSPRQFEMSARNEMIAEALQNSHAVGVTRWNGKTGKPVPLVAYKSLVGEVVSVVWDE</sequence>
<dbReference type="PaxDb" id="5061-CADANGAP00001412"/>
<evidence type="ECO:0000256" key="1">
    <source>
        <dbReference type="ARBA" id="ARBA00005564"/>
    </source>
</evidence>
<dbReference type="Proteomes" id="UP000068243">
    <property type="component" value="Unassembled WGS sequence"/>
</dbReference>
<evidence type="ECO:0000313" key="3">
    <source>
        <dbReference type="EMBL" id="GAQ46904.1"/>
    </source>
</evidence>
<name>A0A100IT92_ASPNG</name>
<dbReference type="PANTHER" id="PTHR30344:SF1">
    <property type="entry name" value="6-PHOSPHOGLUCONOLACTONASE"/>
    <property type="match status" value="1"/>
</dbReference>
<dbReference type="OMA" id="FVWTATR"/>
<protein>
    <submittedName>
        <fullName evidence="3">YkgB</fullName>
    </submittedName>
</protein>
<dbReference type="InterPro" id="IPR019405">
    <property type="entry name" value="Lactonase_7-beta_prop"/>
</dbReference>
<dbReference type="AlphaFoldDB" id="A0A100IT92"/>
<accession>A0A100IT92</accession>
<evidence type="ECO:0000313" key="4">
    <source>
        <dbReference type="Proteomes" id="UP000068243"/>
    </source>
</evidence>
<dbReference type="GO" id="GO:0017057">
    <property type="term" value="F:6-phosphogluconolactonase activity"/>
    <property type="evidence" value="ECO:0007669"/>
    <property type="project" value="TreeGrafter"/>
</dbReference>
<dbReference type="VEuPathDB" id="FungiDB:ATCC64974_11650"/>
<keyword evidence="2" id="KW-0732">Signal</keyword>
<dbReference type="InterPro" id="IPR015943">
    <property type="entry name" value="WD40/YVTN_repeat-like_dom_sf"/>
</dbReference>
<dbReference type="EMBL" id="BCMY01000023">
    <property type="protein sequence ID" value="GAQ46904.1"/>
    <property type="molecule type" value="Genomic_DNA"/>
</dbReference>